<evidence type="ECO:0008006" key="3">
    <source>
        <dbReference type="Google" id="ProtNLM"/>
    </source>
</evidence>
<sequence>MYPELCKLAIGNSKWDSQRPREPSAYATLSIGTVPCVSNSPHRLLIAESRPHNTGPSVAVNSFRTCATAGKAFICLLQIYDETPTRRASYLIYYATYAAGTILLRIAAQWERDSQAYASLRICLSMFSENPEMKLSARSRGPTAVADQDPLGHLDSAHTVNPRNNVPQLQPWRRSQIGAYSSADLDTATFDMDMIIT</sequence>
<organism evidence="1 2">
    <name type="scientific">Aspergillus bertholletiae</name>
    <dbReference type="NCBI Taxonomy" id="1226010"/>
    <lineage>
        <taxon>Eukaryota</taxon>
        <taxon>Fungi</taxon>
        <taxon>Dikarya</taxon>
        <taxon>Ascomycota</taxon>
        <taxon>Pezizomycotina</taxon>
        <taxon>Eurotiomycetes</taxon>
        <taxon>Eurotiomycetidae</taxon>
        <taxon>Eurotiales</taxon>
        <taxon>Aspergillaceae</taxon>
        <taxon>Aspergillus</taxon>
        <taxon>Aspergillus subgen. Circumdati</taxon>
    </lineage>
</organism>
<keyword evidence="2" id="KW-1185">Reference proteome</keyword>
<evidence type="ECO:0000313" key="1">
    <source>
        <dbReference type="EMBL" id="KAE8378120.1"/>
    </source>
</evidence>
<proteinExistence type="predicted"/>
<evidence type="ECO:0000313" key="2">
    <source>
        <dbReference type="Proteomes" id="UP000326198"/>
    </source>
</evidence>
<protein>
    <recommendedName>
        <fullName evidence="3">Transcription factor domain-containing protein</fullName>
    </recommendedName>
</protein>
<dbReference type="OrthoDB" id="4161332at2759"/>
<dbReference type="EMBL" id="ML736212">
    <property type="protein sequence ID" value="KAE8378120.1"/>
    <property type="molecule type" value="Genomic_DNA"/>
</dbReference>
<dbReference type="AlphaFoldDB" id="A0A5N7B8R1"/>
<name>A0A5N7B8R1_9EURO</name>
<accession>A0A5N7B8R1</accession>
<reference evidence="1 2" key="1">
    <citation type="submission" date="2019-04" db="EMBL/GenBank/DDBJ databases">
        <title>Friends and foes A comparative genomics studyof 23 Aspergillus species from section Flavi.</title>
        <authorList>
            <consortium name="DOE Joint Genome Institute"/>
            <person name="Kjaerbolling I."/>
            <person name="Vesth T."/>
            <person name="Frisvad J.C."/>
            <person name="Nybo J.L."/>
            <person name="Theobald S."/>
            <person name="Kildgaard S."/>
            <person name="Isbrandt T."/>
            <person name="Kuo A."/>
            <person name="Sato A."/>
            <person name="Lyhne E.K."/>
            <person name="Kogle M.E."/>
            <person name="Wiebenga A."/>
            <person name="Kun R.S."/>
            <person name="Lubbers R.J."/>
            <person name="Makela M.R."/>
            <person name="Barry K."/>
            <person name="Chovatia M."/>
            <person name="Clum A."/>
            <person name="Daum C."/>
            <person name="Haridas S."/>
            <person name="He G."/>
            <person name="LaButti K."/>
            <person name="Lipzen A."/>
            <person name="Mondo S."/>
            <person name="Riley R."/>
            <person name="Salamov A."/>
            <person name="Simmons B.A."/>
            <person name="Magnuson J.K."/>
            <person name="Henrissat B."/>
            <person name="Mortensen U.H."/>
            <person name="Larsen T.O."/>
            <person name="Devries R.P."/>
            <person name="Grigoriev I.V."/>
            <person name="Machida M."/>
            <person name="Baker S.E."/>
            <person name="Andersen M.R."/>
        </authorList>
    </citation>
    <scope>NUCLEOTIDE SEQUENCE [LARGE SCALE GENOMIC DNA]</scope>
    <source>
        <strain evidence="1 2">IBT 29228</strain>
    </source>
</reference>
<dbReference type="Proteomes" id="UP000326198">
    <property type="component" value="Unassembled WGS sequence"/>
</dbReference>
<gene>
    <name evidence="1" type="ORF">BDV26DRAFT_292475</name>
</gene>